<name>K9UMB2_CHAP6</name>
<accession>K9UMB2</accession>
<dbReference type="eggNOG" id="COG4191">
    <property type="taxonomic scope" value="Bacteria"/>
</dbReference>
<dbReference type="Proteomes" id="UP000010366">
    <property type="component" value="Chromosome"/>
</dbReference>
<evidence type="ECO:0000313" key="4">
    <source>
        <dbReference type="Proteomes" id="UP000010366"/>
    </source>
</evidence>
<keyword evidence="2" id="KW-1133">Transmembrane helix</keyword>
<evidence type="ECO:0008006" key="5">
    <source>
        <dbReference type="Google" id="ProtNLM"/>
    </source>
</evidence>
<keyword evidence="4" id="KW-1185">Reference proteome</keyword>
<dbReference type="HOGENOM" id="CLU_103738_0_0_3"/>
<dbReference type="RefSeq" id="WP_015162335.1">
    <property type="nucleotide sequence ID" value="NC_019697.1"/>
</dbReference>
<dbReference type="OrthoDB" id="424231at2"/>
<evidence type="ECO:0000256" key="2">
    <source>
        <dbReference type="SAM" id="Phobius"/>
    </source>
</evidence>
<organism evidence="3 4">
    <name type="scientific">Chamaesiphon minutus (strain ATCC 27169 / PCC 6605)</name>
    <dbReference type="NCBI Taxonomy" id="1173020"/>
    <lineage>
        <taxon>Bacteria</taxon>
        <taxon>Bacillati</taxon>
        <taxon>Cyanobacteriota</taxon>
        <taxon>Cyanophyceae</taxon>
        <taxon>Gomontiellales</taxon>
        <taxon>Chamaesiphonaceae</taxon>
        <taxon>Chamaesiphon</taxon>
    </lineage>
</organism>
<sequence length="164" mass="18570">MYQRTKPQHEDLLSASTRPSVRSHVVKAKDLPQQHRVRPLPDRNAVPLWLTYLLAMQRGALVVFCSVLGLSALGYGYTVYTQDSWKSQHGQLRRLQLQERQQTVMNENLKQEMAKKAEEPASGLVAPNPERIVFIPIAPQRPAKALPSHYLPQPAPTSKLPRGY</sequence>
<evidence type="ECO:0000313" key="3">
    <source>
        <dbReference type="EMBL" id="AFY96252.1"/>
    </source>
</evidence>
<proteinExistence type="predicted"/>
<dbReference type="STRING" id="1173020.Cha6605_5365"/>
<dbReference type="KEGG" id="cmp:Cha6605_5365"/>
<feature type="region of interest" description="Disordered" evidence="1">
    <location>
        <begin position="145"/>
        <end position="164"/>
    </location>
</feature>
<dbReference type="AlphaFoldDB" id="K9UMB2"/>
<keyword evidence="2" id="KW-0472">Membrane</keyword>
<feature type="transmembrane region" description="Helical" evidence="2">
    <location>
        <begin position="59"/>
        <end position="80"/>
    </location>
</feature>
<evidence type="ECO:0000256" key="1">
    <source>
        <dbReference type="SAM" id="MobiDB-lite"/>
    </source>
</evidence>
<protein>
    <recommendedName>
        <fullName evidence="5">Cell division protein FtsL</fullName>
    </recommendedName>
</protein>
<gene>
    <name evidence="3" type="ORF">Cha6605_5365</name>
</gene>
<keyword evidence="2" id="KW-0812">Transmembrane</keyword>
<dbReference type="EMBL" id="CP003600">
    <property type="protein sequence ID" value="AFY96252.1"/>
    <property type="molecule type" value="Genomic_DNA"/>
</dbReference>
<reference evidence="3 4" key="1">
    <citation type="submission" date="2012-05" db="EMBL/GenBank/DDBJ databases">
        <title>Finished chromosome of genome of Chamaesiphon sp. PCC 6605.</title>
        <authorList>
            <consortium name="US DOE Joint Genome Institute"/>
            <person name="Gugger M."/>
            <person name="Coursin T."/>
            <person name="Rippka R."/>
            <person name="Tandeau De Marsac N."/>
            <person name="Huntemann M."/>
            <person name="Wei C.-L."/>
            <person name="Han J."/>
            <person name="Detter J.C."/>
            <person name="Han C."/>
            <person name="Tapia R."/>
            <person name="Chen A."/>
            <person name="Kyrpides N."/>
            <person name="Mavromatis K."/>
            <person name="Markowitz V."/>
            <person name="Szeto E."/>
            <person name="Ivanova N."/>
            <person name="Pagani I."/>
            <person name="Pati A."/>
            <person name="Goodwin L."/>
            <person name="Nordberg H.P."/>
            <person name="Cantor M.N."/>
            <person name="Hua S.X."/>
            <person name="Woyke T."/>
            <person name="Kerfeld C.A."/>
        </authorList>
    </citation>
    <scope>NUCLEOTIDE SEQUENCE [LARGE SCALE GENOMIC DNA]</scope>
    <source>
        <strain evidence="4">ATCC 27169 / PCC 6605</strain>
    </source>
</reference>